<name>M0GLE9_HALPT</name>
<dbReference type="SUPFAM" id="SSF52540">
    <property type="entry name" value="P-loop containing nucleoside triphosphate hydrolases"/>
    <property type="match status" value="1"/>
</dbReference>
<comment type="similarity">
    <text evidence="1">Belongs to the arsA ATPase family.</text>
</comment>
<feature type="compositionally biased region" description="Acidic residues" evidence="2">
    <location>
        <begin position="209"/>
        <end position="228"/>
    </location>
</feature>
<evidence type="ECO:0000313" key="5">
    <source>
        <dbReference type="Proteomes" id="UP000011559"/>
    </source>
</evidence>
<sequence length="479" mass="51000">MVRLAEGVADADLLGRVGCELAHTTDDGRSGQKAVGEVTAGAGVAVGTDAAGQKSTGGSETEKYTKPRGVGSDMDIDVEPTERPDADEDDDAGDDGPAEIEVEVTDPDEVTSTDTEDLPEGIDAPDYVLYGGKGGVGKTTMAAATALASAADGTATLVVSTDPAHSLSDTLGVPVPDKPTRIREEIPLYAAEIDPDAVMEGPFAGGDGSSEDFDDETDFETGEYDDDNPFAGGDSDSPFGGMGGGMGGFEDLLGGDGPMGMGGPMPGADEAAAMQQLLEYMDDPRFDRVVVDTAPTGHTLRLLELPELMDSMLGRIARMRQRFSGMMDNLKGMFGGGPDDPQAGMADLDDLRERIERLRAVLRDPTRTDFRVVMIPEEMSVVESKRLVSRLDEFGIPVQTLVVNRVMESVEDVADVDPKWIESPDLENCGFCQRRWQVQQDALRSATNLFRGRDVKRVPLLAEQVQGEDALRVVATCLK</sequence>
<dbReference type="GO" id="GO:0005524">
    <property type="term" value="F:ATP binding"/>
    <property type="evidence" value="ECO:0007669"/>
    <property type="project" value="InterPro"/>
</dbReference>
<evidence type="ECO:0000256" key="1">
    <source>
        <dbReference type="ARBA" id="ARBA00011040"/>
    </source>
</evidence>
<gene>
    <name evidence="4" type="ORF">C457_03806</name>
</gene>
<accession>M0GLE9</accession>
<evidence type="ECO:0000313" key="4">
    <source>
        <dbReference type="EMBL" id="ELZ73056.1"/>
    </source>
</evidence>
<dbReference type="CDD" id="cd02035">
    <property type="entry name" value="ArsA"/>
    <property type="match status" value="1"/>
</dbReference>
<feature type="compositionally biased region" description="Low complexity" evidence="2">
    <location>
        <begin position="42"/>
        <end position="52"/>
    </location>
</feature>
<dbReference type="GO" id="GO:0016887">
    <property type="term" value="F:ATP hydrolysis activity"/>
    <property type="evidence" value="ECO:0007669"/>
    <property type="project" value="InterPro"/>
</dbReference>
<dbReference type="PANTHER" id="PTHR10803">
    <property type="entry name" value="ARSENICAL PUMP-DRIVING ATPASE ARSENITE-TRANSLOCATING ATPASE"/>
    <property type="match status" value="1"/>
</dbReference>
<evidence type="ECO:0000256" key="2">
    <source>
        <dbReference type="SAM" id="MobiDB-lite"/>
    </source>
</evidence>
<dbReference type="Pfam" id="PF02374">
    <property type="entry name" value="ArsA_ATPase"/>
    <property type="match status" value="2"/>
</dbReference>
<reference evidence="4 5" key="1">
    <citation type="journal article" date="2014" name="PLoS Genet.">
        <title>Phylogenetically driven sequencing of extremely halophilic archaea reveals strategies for static and dynamic osmo-response.</title>
        <authorList>
            <person name="Becker E.A."/>
            <person name="Seitzer P.M."/>
            <person name="Tritt A."/>
            <person name="Larsen D."/>
            <person name="Krusor M."/>
            <person name="Yao A.I."/>
            <person name="Wu D."/>
            <person name="Madern D."/>
            <person name="Eisen J.A."/>
            <person name="Darling A.E."/>
            <person name="Facciotti M.T."/>
        </authorList>
    </citation>
    <scope>NUCLEOTIDE SEQUENCE [LARGE SCALE GENOMIC DNA]</scope>
    <source>
        <strain evidence="5">DSM 18310 / JCM 13924 / TL6</strain>
    </source>
</reference>
<feature type="region of interest" description="Disordered" evidence="2">
    <location>
        <begin position="42"/>
        <end position="124"/>
    </location>
</feature>
<dbReference type="PATRIC" id="fig|1227461.3.peg.772"/>
<dbReference type="PANTHER" id="PTHR10803:SF3">
    <property type="entry name" value="ATPASE GET3"/>
    <property type="match status" value="1"/>
</dbReference>
<proteinExistence type="inferred from homology"/>
<comment type="caution">
    <text evidence="4">The sequence shown here is derived from an EMBL/GenBank/DDBJ whole genome shotgun (WGS) entry which is preliminary data.</text>
</comment>
<dbReference type="Gene3D" id="3.40.50.300">
    <property type="entry name" value="P-loop containing nucleotide triphosphate hydrolases"/>
    <property type="match status" value="1"/>
</dbReference>
<feature type="compositionally biased region" description="Acidic residues" evidence="2">
    <location>
        <begin position="74"/>
        <end position="120"/>
    </location>
</feature>
<feature type="domain" description="ArsA/GET3 Anion-transporting ATPase-like" evidence="3">
    <location>
        <begin position="265"/>
        <end position="478"/>
    </location>
</feature>
<dbReference type="EMBL" id="AOLG01000009">
    <property type="protein sequence ID" value="ELZ73056.1"/>
    <property type="molecule type" value="Genomic_DNA"/>
</dbReference>
<organism evidence="4 5">
    <name type="scientific">Haloferax prahovense (strain DSM 18310 / JCM 13924 / TL6)</name>
    <dbReference type="NCBI Taxonomy" id="1227461"/>
    <lineage>
        <taxon>Archaea</taxon>
        <taxon>Methanobacteriati</taxon>
        <taxon>Methanobacteriota</taxon>
        <taxon>Stenosarchaea group</taxon>
        <taxon>Halobacteria</taxon>
        <taxon>Halobacteriales</taxon>
        <taxon>Haloferacaceae</taxon>
        <taxon>Haloferax</taxon>
    </lineage>
</organism>
<dbReference type="InterPro" id="IPR016300">
    <property type="entry name" value="ATPase_ArsA/GET3"/>
</dbReference>
<keyword evidence="5" id="KW-1185">Reference proteome</keyword>
<evidence type="ECO:0000259" key="3">
    <source>
        <dbReference type="Pfam" id="PF02374"/>
    </source>
</evidence>
<feature type="region of interest" description="Disordered" evidence="2">
    <location>
        <begin position="203"/>
        <end position="232"/>
    </location>
</feature>
<dbReference type="Proteomes" id="UP000011559">
    <property type="component" value="Unassembled WGS sequence"/>
</dbReference>
<dbReference type="AlphaFoldDB" id="M0GLE9"/>
<feature type="domain" description="ArsA/GET3 Anion-transporting ATPase-like" evidence="3">
    <location>
        <begin position="127"/>
        <end position="197"/>
    </location>
</feature>
<dbReference type="InterPro" id="IPR025723">
    <property type="entry name" value="ArsA/GET3_ATPase-like"/>
</dbReference>
<dbReference type="InterPro" id="IPR027417">
    <property type="entry name" value="P-loop_NTPase"/>
</dbReference>
<protein>
    <submittedName>
        <fullName evidence="4">Arsenical pump-driving ATPase</fullName>
    </submittedName>
</protein>
<dbReference type="NCBIfam" id="TIGR00345">
    <property type="entry name" value="GET3_arsA_TRC40"/>
    <property type="match status" value="1"/>
</dbReference>